<evidence type="ECO:0000256" key="5">
    <source>
        <dbReference type="ARBA" id="ARBA00022519"/>
    </source>
</evidence>
<protein>
    <recommendedName>
        <fullName evidence="10">Type II secretion system protein K</fullName>
    </recommendedName>
</protein>
<dbReference type="PANTHER" id="PTHR38831">
    <property type="entry name" value="TYPE II SECRETION SYSTEM PROTEIN K"/>
    <property type="match status" value="1"/>
</dbReference>
<evidence type="ECO:0000256" key="6">
    <source>
        <dbReference type="ARBA" id="ARBA00022692"/>
    </source>
</evidence>
<dbReference type="PIRSF" id="PIRSF002786">
    <property type="entry name" value="XcpX"/>
    <property type="match status" value="1"/>
</dbReference>
<evidence type="ECO:0000256" key="12">
    <source>
        <dbReference type="SAM" id="Phobius"/>
    </source>
</evidence>
<sequence length="344" mass="36708">MSPQDLSGAHSRSAGPAARPKGAPVSARRERGAALLLAMLILTLVATLAAGMAWQQTRAVQIEAAERASVQSSWILDAALDWARLILREDARTGSIDHLGEPWATPLAEARLSSFLAADRDNNADGGPEAFISGAISDAQAKYNLRNLVDGEGKISQLELKALQRLCEAAGVPTDTPARLAQGLAAAWAAQNSGDAADAPLPPARVADLVWLGLDSATVARLGAYVTLLPAQTPVNANTAPREVLVAAIDGLDLGSAERLVQTRQRSPFDNLEAIEALLPQGTTKLDKSRVAVSSSYFEVRGRLRLEDRVVEQESLVQRRGADQGRDVVTLRRERHPLHMSPPQ</sequence>
<comment type="subcellular location">
    <subcellularLocation>
        <location evidence="1 10">Cell inner membrane</location>
    </subcellularLocation>
</comment>
<dbReference type="InterPro" id="IPR045584">
    <property type="entry name" value="Pilin-like"/>
</dbReference>
<evidence type="ECO:0000256" key="7">
    <source>
        <dbReference type="ARBA" id="ARBA00022927"/>
    </source>
</evidence>
<keyword evidence="3 10" id="KW-0813">Transport</keyword>
<dbReference type="Pfam" id="PF03934">
    <property type="entry name" value="T2SSK"/>
    <property type="match status" value="1"/>
</dbReference>
<keyword evidence="7" id="KW-0653">Protein transport</keyword>
<dbReference type="PANTHER" id="PTHR38831:SF1">
    <property type="entry name" value="TYPE II SECRETION SYSTEM PROTEIN K-RELATED"/>
    <property type="match status" value="1"/>
</dbReference>
<reference evidence="15" key="1">
    <citation type="submission" date="2017-08" db="EMBL/GenBank/DDBJ databases">
        <authorList>
            <person name="Imhoff J.F."/>
            <person name="Rahn T."/>
            <person name="Kuenzel S."/>
            <person name="Neulinger S.C."/>
        </authorList>
    </citation>
    <scope>NUCLEOTIDE SEQUENCE</scope>
    <source>
        <strain evidence="15">IM 151</strain>
    </source>
</reference>
<comment type="caution">
    <text evidence="15">The sequence shown here is derived from an EMBL/GenBank/DDBJ whole genome shotgun (WGS) entry which is preliminary data.</text>
</comment>
<evidence type="ECO:0000259" key="13">
    <source>
        <dbReference type="Pfam" id="PF03934"/>
    </source>
</evidence>
<keyword evidence="6 12" id="KW-0812">Transmembrane</keyword>
<dbReference type="SUPFAM" id="SSF54523">
    <property type="entry name" value="Pili subunits"/>
    <property type="match status" value="1"/>
</dbReference>
<feature type="domain" description="T2SS protein K first SAM-like" evidence="14">
    <location>
        <begin position="141"/>
        <end position="231"/>
    </location>
</feature>
<organism evidence="15 16">
    <name type="scientific">Rubrivivax gelatinosus</name>
    <name type="common">Rhodocyclus gelatinosus</name>
    <name type="synonym">Rhodopseudomonas gelatinosa</name>
    <dbReference type="NCBI Taxonomy" id="28068"/>
    <lineage>
        <taxon>Bacteria</taxon>
        <taxon>Pseudomonadati</taxon>
        <taxon>Pseudomonadota</taxon>
        <taxon>Betaproteobacteria</taxon>
        <taxon>Burkholderiales</taxon>
        <taxon>Sphaerotilaceae</taxon>
        <taxon>Rubrivivax</taxon>
    </lineage>
</organism>
<dbReference type="NCBIfam" id="NF037980">
    <property type="entry name" value="T2SS_GspK"/>
    <property type="match status" value="1"/>
</dbReference>
<evidence type="ECO:0000259" key="14">
    <source>
        <dbReference type="Pfam" id="PF21687"/>
    </source>
</evidence>
<name>A0ABS1DQN8_RUBGE</name>
<evidence type="ECO:0000256" key="8">
    <source>
        <dbReference type="ARBA" id="ARBA00022989"/>
    </source>
</evidence>
<evidence type="ECO:0000313" key="15">
    <source>
        <dbReference type="EMBL" id="MBK1712314.1"/>
    </source>
</evidence>
<dbReference type="InterPro" id="IPR049179">
    <property type="entry name" value="T2SSK_SAM-like_2nd"/>
</dbReference>
<dbReference type="InterPro" id="IPR049031">
    <property type="entry name" value="T2SSK_SAM-like_1st"/>
</dbReference>
<proteinExistence type="inferred from homology"/>
<comment type="similarity">
    <text evidence="2 10">Belongs to the GSP K family.</text>
</comment>
<dbReference type="EMBL" id="NRRU01000015">
    <property type="protein sequence ID" value="MBK1712314.1"/>
    <property type="molecule type" value="Genomic_DNA"/>
</dbReference>
<evidence type="ECO:0000256" key="11">
    <source>
        <dbReference type="SAM" id="MobiDB-lite"/>
    </source>
</evidence>
<keyword evidence="5 10" id="KW-0997">Cell inner membrane</keyword>
<keyword evidence="16" id="KW-1185">Reference proteome</keyword>
<accession>A0ABS1DQN8</accession>
<dbReference type="Gene3D" id="3.30.1300.30">
    <property type="entry name" value="GSPII I/J protein-like"/>
    <property type="match status" value="1"/>
</dbReference>
<dbReference type="Pfam" id="PF21687">
    <property type="entry name" value="T2SSK_1st"/>
    <property type="match status" value="1"/>
</dbReference>
<evidence type="ECO:0000256" key="4">
    <source>
        <dbReference type="ARBA" id="ARBA00022475"/>
    </source>
</evidence>
<feature type="region of interest" description="Disordered" evidence="11">
    <location>
        <begin position="1"/>
        <end position="25"/>
    </location>
</feature>
<reference evidence="15" key="2">
    <citation type="journal article" date="2020" name="Microorganisms">
        <title>Osmotic Adaptation and Compatible Solute Biosynthesis of Phototrophic Bacteria as Revealed from Genome Analyses.</title>
        <authorList>
            <person name="Imhoff J.F."/>
            <person name="Rahn T."/>
            <person name="Kunzel S."/>
            <person name="Keller A."/>
            <person name="Neulinger S.C."/>
        </authorList>
    </citation>
    <scope>NUCLEOTIDE SEQUENCE</scope>
    <source>
        <strain evidence="15">IM 151</strain>
    </source>
</reference>
<evidence type="ECO:0000256" key="1">
    <source>
        <dbReference type="ARBA" id="ARBA00004533"/>
    </source>
</evidence>
<evidence type="ECO:0000256" key="9">
    <source>
        <dbReference type="ARBA" id="ARBA00023136"/>
    </source>
</evidence>
<dbReference type="Proteomes" id="UP001041814">
    <property type="component" value="Unassembled WGS sequence"/>
</dbReference>
<feature type="domain" description="T2SS protein K second SAM-like" evidence="13">
    <location>
        <begin position="235"/>
        <end position="292"/>
    </location>
</feature>
<gene>
    <name evidence="15" type="ORF">CKO43_05920</name>
</gene>
<evidence type="ECO:0000256" key="10">
    <source>
        <dbReference type="PIRNR" id="PIRNR002786"/>
    </source>
</evidence>
<dbReference type="SUPFAM" id="SSF158544">
    <property type="entry name" value="GspK insert domain-like"/>
    <property type="match status" value="1"/>
</dbReference>
<dbReference type="InterPro" id="IPR005628">
    <property type="entry name" value="GspK"/>
</dbReference>
<feature type="transmembrane region" description="Helical" evidence="12">
    <location>
        <begin position="33"/>
        <end position="54"/>
    </location>
</feature>
<evidence type="ECO:0000256" key="2">
    <source>
        <dbReference type="ARBA" id="ARBA00007246"/>
    </source>
</evidence>
<keyword evidence="9 10" id="KW-0472">Membrane</keyword>
<keyword evidence="4 10" id="KW-1003">Cell membrane</keyword>
<dbReference type="InterPro" id="IPR038072">
    <property type="entry name" value="GspK_central_sf"/>
</dbReference>
<evidence type="ECO:0000256" key="3">
    <source>
        <dbReference type="ARBA" id="ARBA00022448"/>
    </source>
</evidence>
<evidence type="ECO:0000313" key="16">
    <source>
        <dbReference type="Proteomes" id="UP001041814"/>
    </source>
</evidence>
<dbReference type="Gene3D" id="1.10.40.60">
    <property type="entry name" value="EpsJ-like"/>
    <property type="match status" value="2"/>
</dbReference>
<keyword evidence="8 12" id="KW-1133">Transmembrane helix</keyword>